<keyword evidence="2" id="KW-1185">Reference proteome</keyword>
<dbReference type="EMBL" id="LN902846">
    <property type="protein sequence ID" value="CDI98039.1"/>
    <property type="molecule type" value="Genomic_DNA"/>
</dbReference>
<proteinExistence type="predicted"/>
<name>A0A087W031_ECHMU</name>
<gene>
    <name evidence="1" type="ORF">EmuJ_000186100</name>
</gene>
<sequence>MPPFDQRLQHCVALWLIKSSKRLKEMMGNFLSKNVCIALEAGGGKGEGDEVRRSSGRVSLGKITIFRYTPMTWKLEEENFSVIFASNVCNVGT</sequence>
<dbReference type="Proteomes" id="UP000017246">
    <property type="component" value="Unassembled WGS sequence"/>
</dbReference>
<organism evidence="1 2">
    <name type="scientific">Echinococcus multilocularis</name>
    <name type="common">Fox tapeworm</name>
    <dbReference type="NCBI Taxonomy" id="6211"/>
    <lineage>
        <taxon>Eukaryota</taxon>
        <taxon>Metazoa</taxon>
        <taxon>Spiralia</taxon>
        <taxon>Lophotrochozoa</taxon>
        <taxon>Platyhelminthes</taxon>
        <taxon>Cestoda</taxon>
        <taxon>Eucestoda</taxon>
        <taxon>Cyclophyllidea</taxon>
        <taxon>Taeniidae</taxon>
        <taxon>Echinococcus</taxon>
    </lineage>
</organism>
<reference evidence="1" key="2">
    <citation type="submission" date="2015-11" db="EMBL/GenBank/DDBJ databases">
        <authorList>
            <person name="Zhang Y."/>
            <person name="Guo Z."/>
        </authorList>
    </citation>
    <scope>NUCLEOTIDE SEQUENCE</scope>
</reference>
<accession>A0A087W031</accession>
<reference evidence="1" key="1">
    <citation type="journal article" date="2013" name="Nature">
        <title>The genomes of four tapeworm species reveal adaptations to parasitism.</title>
        <authorList>
            <person name="Tsai I.J."/>
            <person name="Zarowiecki M."/>
            <person name="Holroyd N."/>
            <person name="Garciarrubio A."/>
            <person name="Sanchez-Flores A."/>
            <person name="Brooks K.L."/>
            <person name="Tracey A."/>
            <person name="Bobes R.J."/>
            <person name="Fragoso G."/>
            <person name="Sciutto E."/>
            <person name="Aslett M."/>
            <person name="Beasley H."/>
            <person name="Bennett H.M."/>
            <person name="Cai J."/>
            <person name="Camicia F."/>
            <person name="Clark R."/>
            <person name="Cucher M."/>
            <person name="De Silva N."/>
            <person name="Day T.A."/>
            <person name="Deplazes P."/>
            <person name="Estrada K."/>
            <person name="Fernandez C."/>
            <person name="Holland P.W."/>
            <person name="Hou J."/>
            <person name="Hu S."/>
            <person name="Huckvale T."/>
            <person name="Hung S.S."/>
            <person name="Kamenetzky L."/>
            <person name="Keane J.A."/>
            <person name="Kiss F."/>
            <person name="Koziol U."/>
            <person name="Lambert O."/>
            <person name="Liu K."/>
            <person name="Luo X."/>
            <person name="Luo Y."/>
            <person name="Macchiaroli N."/>
            <person name="Nichol S."/>
            <person name="Paps J."/>
            <person name="Parkinson J."/>
            <person name="Pouchkina-Stantcheva N."/>
            <person name="Riddiford N."/>
            <person name="Rosenzvit M."/>
            <person name="Salinas G."/>
            <person name="Wasmuth J.D."/>
            <person name="Zamanian M."/>
            <person name="Zheng Y."/>
            <person name="Cai X."/>
            <person name="Soberon X."/>
            <person name="Olson P.D."/>
            <person name="Laclette J.P."/>
            <person name="Brehm K."/>
            <person name="Berriman M."/>
            <person name="Garciarrubio A."/>
            <person name="Bobes R.J."/>
            <person name="Fragoso G."/>
            <person name="Sanchez-Flores A."/>
            <person name="Estrada K."/>
            <person name="Cevallos M.A."/>
            <person name="Morett E."/>
            <person name="Gonzalez V."/>
            <person name="Portillo T."/>
            <person name="Ochoa-Leyva A."/>
            <person name="Jose M.V."/>
            <person name="Sciutto E."/>
            <person name="Landa A."/>
            <person name="Jimenez L."/>
            <person name="Valdes V."/>
            <person name="Carrero J.C."/>
            <person name="Larralde C."/>
            <person name="Morales-Montor J."/>
            <person name="Limon-Lason J."/>
            <person name="Soberon X."/>
            <person name="Laclette J.P."/>
        </authorList>
    </citation>
    <scope>NUCLEOTIDE SEQUENCE [LARGE SCALE GENOMIC DNA]</scope>
</reference>
<protein>
    <submittedName>
        <fullName evidence="1">Uncharacterized protein</fullName>
    </submittedName>
</protein>
<evidence type="ECO:0000313" key="2">
    <source>
        <dbReference type="Proteomes" id="UP000017246"/>
    </source>
</evidence>
<dbReference type="AlphaFoldDB" id="A0A087W031"/>
<evidence type="ECO:0000313" key="1">
    <source>
        <dbReference type="EMBL" id="CDI98039.1"/>
    </source>
</evidence>